<feature type="domain" description="DSBA-like thioredoxin" evidence="1">
    <location>
        <begin position="12"/>
        <end position="213"/>
    </location>
</feature>
<dbReference type="CDD" id="cd03024">
    <property type="entry name" value="DsbA_FrnE"/>
    <property type="match status" value="1"/>
</dbReference>
<evidence type="ECO:0000259" key="1">
    <source>
        <dbReference type="Pfam" id="PF01323"/>
    </source>
</evidence>
<dbReference type="InterPro" id="IPR036249">
    <property type="entry name" value="Thioredoxin-like_sf"/>
</dbReference>
<organism evidence="2 3">
    <name type="scientific">Podila minutissima</name>
    <dbReference type="NCBI Taxonomy" id="64525"/>
    <lineage>
        <taxon>Eukaryota</taxon>
        <taxon>Fungi</taxon>
        <taxon>Fungi incertae sedis</taxon>
        <taxon>Mucoromycota</taxon>
        <taxon>Mortierellomycotina</taxon>
        <taxon>Mortierellomycetes</taxon>
        <taxon>Mortierellales</taxon>
        <taxon>Mortierellaceae</taxon>
        <taxon>Podila</taxon>
    </lineage>
</organism>
<accession>A0A9P5VIR4</accession>
<dbReference type="EMBL" id="JAAAUY010000825">
    <property type="protein sequence ID" value="KAF9326100.1"/>
    <property type="molecule type" value="Genomic_DNA"/>
</dbReference>
<dbReference type="GO" id="GO:0016491">
    <property type="term" value="F:oxidoreductase activity"/>
    <property type="evidence" value="ECO:0007669"/>
    <property type="project" value="InterPro"/>
</dbReference>
<name>A0A9P5VIR4_9FUNG</name>
<evidence type="ECO:0000313" key="3">
    <source>
        <dbReference type="Proteomes" id="UP000696485"/>
    </source>
</evidence>
<evidence type="ECO:0000313" key="2">
    <source>
        <dbReference type="EMBL" id="KAF9326100.1"/>
    </source>
</evidence>
<reference evidence="2" key="1">
    <citation type="journal article" date="2020" name="Fungal Divers.">
        <title>Resolving the Mortierellaceae phylogeny through synthesis of multi-gene phylogenetics and phylogenomics.</title>
        <authorList>
            <person name="Vandepol N."/>
            <person name="Liber J."/>
            <person name="Desiro A."/>
            <person name="Na H."/>
            <person name="Kennedy M."/>
            <person name="Barry K."/>
            <person name="Grigoriev I.V."/>
            <person name="Miller A.N."/>
            <person name="O'Donnell K."/>
            <person name="Stajich J.E."/>
            <person name="Bonito G."/>
        </authorList>
    </citation>
    <scope>NUCLEOTIDE SEQUENCE</scope>
    <source>
        <strain evidence="2">NVP1</strain>
    </source>
</reference>
<dbReference type="Proteomes" id="UP000696485">
    <property type="component" value="Unassembled WGS sequence"/>
</dbReference>
<dbReference type="AlphaFoldDB" id="A0A9P5VIR4"/>
<protein>
    <recommendedName>
        <fullName evidence="1">DSBA-like thioredoxin domain-containing protein</fullName>
    </recommendedName>
</protein>
<gene>
    <name evidence="2" type="ORF">BG006_010435</name>
</gene>
<dbReference type="PANTHER" id="PTHR13887:SF41">
    <property type="entry name" value="THIOREDOXIN SUPERFAMILY PROTEIN"/>
    <property type="match status" value="1"/>
</dbReference>
<dbReference type="SUPFAM" id="SSF52833">
    <property type="entry name" value="Thioredoxin-like"/>
    <property type="match status" value="1"/>
</dbReference>
<dbReference type="InterPro" id="IPR001853">
    <property type="entry name" value="DSBA-like_thioredoxin_dom"/>
</dbReference>
<comment type="caution">
    <text evidence="2">The sequence shown here is derived from an EMBL/GenBank/DDBJ whole genome shotgun (WGS) entry which is preliminary data.</text>
</comment>
<dbReference type="Gene3D" id="3.40.30.10">
    <property type="entry name" value="Glutaredoxin"/>
    <property type="match status" value="1"/>
</dbReference>
<sequence>MTSSAANKTIKVDIVSDTACPWCYIGKKRLEKAITSFKASKPERNDVEFEVNWLPYQLDPTASKTPIPKMTMYARKFGPERAPLLRDRMLQVGKEEGIPFSYNGNIVNTLDSHRLILYAAKHGKQNEMVEQLFEDYFEQDKCGEIPTLIESAGKVGLDKADVERYLNSGEGTNEVQQEIEQARRQGVQGVPNITIQGRYVLSGAQEPETFEDVFSRVI</sequence>
<proteinExistence type="predicted"/>
<dbReference type="PANTHER" id="PTHR13887">
    <property type="entry name" value="GLUTATHIONE S-TRANSFERASE KAPPA"/>
    <property type="match status" value="1"/>
</dbReference>
<dbReference type="Pfam" id="PF01323">
    <property type="entry name" value="DSBA"/>
    <property type="match status" value="1"/>
</dbReference>
<keyword evidence="3" id="KW-1185">Reference proteome</keyword>